<name>A0A8S9RZR3_BRACR</name>
<feature type="non-terminal residue" evidence="3">
    <location>
        <position position="1"/>
    </location>
</feature>
<dbReference type="Gene3D" id="1.25.40.10">
    <property type="entry name" value="Tetratricopeptide repeat domain"/>
    <property type="match status" value="4"/>
</dbReference>
<feature type="non-terminal residue" evidence="3">
    <location>
        <position position="682"/>
    </location>
</feature>
<feature type="repeat" description="PPR" evidence="2">
    <location>
        <begin position="182"/>
        <end position="212"/>
    </location>
</feature>
<evidence type="ECO:0008006" key="5">
    <source>
        <dbReference type="Google" id="ProtNLM"/>
    </source>
</evidence>
<dbReference type="NCBIfam" id="TIGR00756">
    <property type="entry name" value="PPR"/>
    <property type="match status" value="7"/>
</dbReference>
<gene>
    <name evidence="3" type="ORF">F2Q69_00026567</name>
</gene>
<sequence>KHMVLAPAECSFSAMHSLIDTGGEALKKTAENNDSGSKFISRIDYTSLVEKYRRDGNLSAAYDLLQSLQDKNIWLPVPVFKNLLAAAGEKKDTKLSCRAFKMMLVQAGTPLNSDCYLNLARAFIDTDDCVHLLSLLKEVSEASLPCRLIVINRTILAFAESRQIHKVLMILEKMREWECKPDVITYNSVLDILGRAGLVNEMLSLLSSMKEDCDVSLNIITYNTVLNGMRKACRFDMCLVLYEEMVQCGIEPDLLSYTAVIDSLGRSGNTKEALRLFDEMKQRVIRPSVYVYRALIDCLKKSGEFNRALQVSDELKNTSALDLAEPDKMIIKVYKMYWWMILRVYDQSRKVCITTGEVKHMVLAPAECSFSAMHSLIDTGGEALKKTAENSDSGSKFVSRIDYTSLVEKYRRDGNLSAAYDLLQSLQNKNIWLPVPVFKNLLAAAGEKKDTKLSCRAFKMMLVQAGTPLSSDCYLNLARAFINADDCVHLLSLLKEVSESSLPCRLIVINRTILAFAESRQVDKVLKIFEKMREWECKPDVITYNSVLDTLGRAGLVNEMLRLFSSMKEVSDVSLNIITYNTVLNGMRKACRFDMCLVLYEEMVQCGIEPDLLSYTAVIDSLGRSGNTKEALRLFHEMKQRVIRPSVYVYRALIDCLKKSGEFNRALQVSDELKNTSALDLA</sequence>
<dbReference type="Pfam" id="PF12854">
    <property type="entry name" value="PPR_1"/>
    <property type="match status" value="1"/>
</dbReference>
<dbReference type="Proteomes" id="UP000712600">
    <property type="component" value="Unassembled WGS sequence"/>
</dbReference>
<feature type="repeat" description="PPR" evidence="2">
    <location>
        <begin position="505"/>
        <end position="539"/>
    </location>
</feature>
<dbReference type="PROSITE" id="PS51375">
    <property type="entry name" value="PPR"/>
    <property type="match status" value="7"/>
</dbReference>
<keyword evidence="1" id="KW-0677">Repeat</keyword>
<dbReference type="EMBL" id="QGKX02000088">
    <property type="protein sequence ID" value="KAF3585134.1"/>
    <property type="molecule type" value="Genomic_DNA"/>
</dbReference>
<feature type="repeat" description="PPR" evidence="2">
    <location>
        <begin position="253"/>
        <end position="287"/>
    </location>
</feature>
<proteinExistence type="predicted"/>
<evidence type="ECO:0000313" key="3">
    <source>
        <dbReference type="EMBL" id="KAF3585134.1"/>
    </source>
</evidence>
<comment type="caution">
    <text evidence="3">The sequence shown here is derived from an EMBL/GenBank/DDBJ whole genome shotgun (WGS) entry which is preliminary data.</text>
</comment>
<dbReference type="Pfam" id="PF13041">
    <property type="entry name" value="PPR_2"/>
    <property type="match status" value="3"/>
</dbReference>
<dbReference type="InterPro" id="IPR002885">
    <property type="entry name" value="PPR_rpt"/>
</dbReference>
<organism evidence="3 4">
    <name type="scientific">Brassica cretica</name>
    <name type="common">Mustard</name>
    <dbReference type="NCBI Taxonomy" id="69181"/>
    <lineage>
        <taxon>Eukaryota</taxon>
        <taxon>Viridiplantae</taxon>
        <taxon>Streptophyta</taxon>
        <taxon>Embryophyta</taxon>
        <taxon>Tracheophyta</taxon>
        <taxon>Spermatophyta</taxon>
        <taxon>Magnoliopsida</taxon>
        <taxon>eudicotyledons</taxon>
        <taxon>Gunneridae</taxon>
        <taxon>Pentapetalae</taxon>
        <taxon>rosids</taxon>
        <taxon>malvids</taxon>
        <taxon>Brassicales</taxon>
        <taxon>Brassicaceae</taxon>
        <taxon>Brassiceae</taxon>
        <taxon>Brassica</taxon>
    </lineage>
</organism>
<accession>A0A8S9RZR3</accession>
<evidence type="ECO:0000256" key="2">
    <source>
        <dbReference type="PROSITE-ProRule" id="PRU00708"/>
    </source>
</evidence>
<dbReference type="InterPro" id="IPR011990">
    <property type="entry name" value="TPR-like_helical_dom_sf"/>
</dbReference>
<feature type="repeat" description="PPR" evidence="2">
    <location>
        <begin position="576"/>
        <end position="610"/>
    </location>
</feature>
<dbReference type="PANTHER" id="PTHR46862">
    <property type="entry name" value="OS07G0661900 PROTEIN"/>
    <property type="match status" value="1"/>
</dbReference>
<evidence type="ECO:0000313" key="4">
    <source>
        <dbReference type="Proteomes" id="UP000712600"/>
    </source>
</evidence>
<reference evidence="3" key="1">
    <citation type="submission" date="2019-12" db="EMBL/GenBank/DDBJ databases">
        <title>Genome sequencing and annotation of Brassica cretica.</title>
        <authorList>
            <person name="Studholme D.J."/>
            <person name="Sarris P."/>
        </authorList>
    </citation>
    <scope>NUCLEOTIDE SEQUENCE</scope>
    <source>
        <strain evidence="3">PFS-109/04</strain>
        <tissue evidence="3">Leaf</tissue>
    </source>
</reference>
<dbReference type="AlphaFoldDB" id="A0A8S9RZR3"/>
<dbReference type="PANTHER" id="PTHR46862:SF5">
    <property type="entry name" value="OS02G0170000 PROTEIN"/>
    <property type="match status" value="1"/>
</dbReference>
<feature type="repeat" description="PPR" evidence="2">
    <location>
        <begin position="540"/>
        <end position="574"/>
    </location>
</feature>
<protein>
    <recommendedName>
        <fullName evidence="5">Pentacotripeptide-repeat region of PRORP domain-containing protein</fullName>
    </recommendedName>
</protein>
<feature type="repeat" description="PPR" evidence="2">
    <location>
        <begin position="611"/>
        <end position="645"/>
    </location>
</feature>
<evidence type="ECO:0000256" key="1">
    <source>
        <dbReference type="ARBA" id="ARBA00022737"/>
    </source>
</evidence>
<feature type="repeat" description="PPR" evidence="2">
    <location>
        <begin position="218"/>
        <end position="252"/>
    </location>
</feature>
<dbReference type="Pfam" id="PF01535">
    <property type="entry name" value="PPR"/>
    <property type="match status" value="3"/>
</dbReference>